<dbReference type="AlphaFoldDB" id="A0A8X6L2F6"/>
<reference evidence="1" key="1">
    <citation type="submission" date="2020-07" db="EMBL/GenBank/DDBJ databases">
        <title>Multicomponent nature underlies the extraordinary mechanical properties of spider dragline silk.</title>
        <authorList>
            <person name="Kono N."/>
            <person name="Nakamura H."/>
            <person name="Mori M."/>
            <person name="Yoshida Y."/>
            <person name="Ohtoshi R."/>
            <person name="Malay A.D."/>
            <person name="Moran D.A.P."/>
            <person name="Tomita M."/>
            <person name="Numata K."/>
            <person name="Arakawa K."/>
        </authorList>
    </citation>
    <scope>NUCLEOTIDE SEQUENCE</scope>
</reference>
<protein>
    <submittedName>
        <fullName evidence="1">Uncharacterized protein</fullName>
    </submittedName>
</protein>
<comment type="caution">
    <text evidence="1">The sequence shown here is derived from an EMBL/GenBank/DDBJ whole genome shotgun (WGS) entry which is preliminary data.</text>
</comment>
<dbReference type="EMBL" id="BMAO01023850">
    <property type="protein sequence ID" value="GFQ91293.1"/>
    <property type="molecule type" value="Genomic_DNA"/>
</dbReference>
<accession>A0A8X6L2F6</accession>
<proteinExistence type="predicted"/>
<name>A0A8X6L2F6_TRICU</name>
<evidence type="ECO:0000313" key="1">
    <source>
        <dbReference type="EMBL" id="GFQ91293.1"/>
    </source>
</evidence>
<organism evidence="1 2">
    <name type="scientific">Trichonephila clavata</name>
    <name type="common">Joro spider</name>
    <name type="synonym">Nephila clavata</name>
    <dbReference type="NCBI Taxonomy" id="2740835"/>
    <lineage>
        <taxon>Eukaryota</taxon>
        <taxon>Metazoa</taxon>
        <taxon>Ecdysozoa</taxon>
        <taxon>Arthropoda</taxon>
        <taxon>Chelicerata</taxon>
        <taxon>Arachnida</taxon>
        <taxon>Araneae</taxon>
        <taxon>Araneomorphae</taxon>
        <taxon>Entelegynae</taxon>
        <taxon>Araneoidea</taxon>
        <taxon>Nephilidae</taxon>
        <taxon>Trichonephila</taxon>
    </lineage>
</organism>
<dbReference type="Proteomes" id="UP000887116">
    <property type="component" value="Unassembled WGS sequence"/>
</dbReference>
<keyword evidence="2" id="KW-1185">Reference proteome</keyword>
<sequence>MSTEVETGCTVRSPAYPATITSHQPMIVWLQNTRAGFCRLNSFWTSTCVRIRERNEVGRSGMLRTPLIRQQRGNFDRTFRSDESG</sequence>
<evidence type="ECO:0000313" key="2">
    <source>
        <dbReference type="Proteomes" id="UP000887116"/>
    </source>
</evidence>
<gene>
    <name evidence="1" type="ORF">TNCT_681721</name>
</gene>
<dbReference type="OrthoDB" id="6406992at2759"/>